<evidence type="ECO:0000313" key="4">
    <source>
        <dbReference type="Proteomes" id="UP000265180"/>
    </source>
</evidence>
<sequence>MELPFTSFELTFIIIAFLVFSLFGVASTYNPPGRANITTCSNESHRKPVERVWYNSVVCFPKSTAKKKQKTEVQQQQSASRRLPGGSE</sequence>
<organism evidence="3 4">
    <name type="scientific">Oryzias latipes</name>
    <name type="common">Japanese rice fish</name>
    <name type="synonym">Japanese killifish</name>
    <dbReference type="NCBI Taxonomy" id="8090"/>
    <lineage>
        <taxon>Eukaryota</taxon>
        <taxon>Metazoa</taxon>
        <taxon>Chordata</taxon>
        <taxon>Craniata</taxon>
        <taxon>Vertebrata</taxon>
        <taxon>Euteleostomi</taxon>
        <taxon>Actinopterygii</taxon>
        <taxon>Neopterygii</taxon>
        <taxon>Teleostei</taxon>
        <taxon>Neoteleostei</taxon>
        <taxon>Acanthomorphata</taxon>
        <taxon>Ovalentaria</taxon>
        <taxon>Atherinomorphae</taxon>
        <taxon>Beloniformes</taxon>
        <taxon>Adrianichthyidae</taxon>
        <taxon>Oryziinae</taxon>
        <taxon>Oryzias</taxon>
    </lineage>
</organism>
<proteinExistence type="predicted"/>
<dbReference type="Proteomes" id="UP000265180">
    <property type="component" value="Chromosome 1"/>
</dbReference>
<evidence type="ECO:0000256" key="2">
    <source>
        <dbReference type="SAM" id="SignalP"/>
    </source>
</evidence>
<keyword evidence="2" id="KW-0732">Signal</keyword>
<dbReference type="Ensembl" id="ENSORLT00020022994.1">
    <property type="protein sequence ID" value="ENSORLP00020031179.1"/>
    <property type="gene ID" value="ENSORLG00020016072.1"/>
</dbReference>
<feature type="signal peptide" evidence="2">
    <location>
        <begin position="1"/>
        <end position="28"/>
    </location>
</feature>
<evidence type="ECO:0000256" key="1">
    <source>
        <dbReference type="SAM" id="MobiDB-lite"/>
    </source>
</evidence>
<evidence type="ECO:0008006" key="5">
    <source>
        <dbReference type="Google" id="ProtNLM"/>
    </source>
</evidence>
<feature type="chain" id="PRO_5018155549" description="Secreted protein" evidence="2">
    <location>
        <begin position="29"/>
        <end position="88"/>
    </location>
</feature>
<protein>
    <recommendedName>
        <fullName evidence="5">Secreted protein</fullName>
    </recommendedName>
</protein>
<feature type="region of interest" description="Disordered" evidence="1">
    <location>
        <begin position="64"/>
        <end position="88"/>
    </location>
</feature>
<name>A0A3P9MED4_ORYLA</name>
<dbReference type="AlphaFoldDB" id="A0A3P9MED4"/>
<reference evidence="3" key="4">
    <citation type="submission" date="2025-09" db="UniProtKB">
        <authorList>
            <consortium name="Ensembl"/>
        </authorList>
    </citation>
    <scope>IDENTIFICATION</scope>
    <source>
        <strain evidence="3">HNI</strain>
    </source>
</reference>
<accession>A0A3P9MED4</accession>
<evidence type="ECO:0000313" key="3">
    <source>
        <dbReference type="Ensembl" id="ENSORLP00020031179.1"/>
    </source>
</evidence>
<reference evidence="3 4" key="2">
    <citation type="submission" date="2017-04" db="EMBL/GenBank/DDBJ databases">
        <title>CpG methylation of centromeres and impact of large insertions on vertebrate speciation.</title>
        <authorList>
            <person name="Ichikawa K."/>
            <person name="Yoshimura J."/>
            <person name="Morishita S."/>
        </authorList>
    </citation>
    <scope>NUCLEOTIDE SEQUENCE</scope>
    <source>
        <strain evidence="3 4">HNI</strain>
    </source>
</reference>
<reference evidence="3" key="3">
    <citation type="submission" date="2025-08" db="UniProtKB">
        <authorList>
            <consortium name="Ensembl"/>
        </authorList>
    </citation>
    <scope>IDENTIFICATION</scope>
    <source>
        <strain evidence="3">HNI</strain>
    </source>
</reference>
<reference key="1">
    <citation type="journal article" date="2007" name="Nature">
        <title>The medaka draft genome and insights into vertebrate genome evolution.</title>
        <authorList>
            <person name="Kasahara M."/>
            <person name="Naruse K."/>
            <person name="Sasaki S."/>
            <person name="Nakatani Y."/>
            <person name="Qu W."/>
            <person name="Ahsan B."/>
            <person name="Yamada T."/>
            <person name="Nagayasu Y."/>
            <person name="Doi K."/>
            <person name="Kasai Y."/>
            <person name="Jindo T."/>
            <person name="Kobayashi D."/>
            <person name="Shimada A."/>
            <person name="Toyoda A."/>
            <person name="Kuroki Y."/>
            <person name="Fujiyama A."/>
            <person name="Sasaki T."/>
            <person name="Shimizu A."/>
            <person name="Asakawa S."/>
            <person name="Shimizu N."/>
            <person name="Hashimoto S."/>
            <person name="Yang J."/>
            <person name="Lee Y."/>
            <person name="Matsushima K."/>
            <person name="Sugano S."/>
            <person name="Sakaizumi M."/>
            <person name="Narita T."/>
            <person name="Ohishi K."/>
            <person name="Haga S."/>
            <person name="Ohta F."/>
            <person name="Nomoto H."/>
            <person name="Nogata K."/>
            <person name="Morishita T."/>
            <person name="Endo T."/>
            <person name="Shin-I T."/>
            <person name="Takeda H."/>
            <person name="Morishita S."/>
            <person name="Kohara Y."/>
        </authorList>
    </citation>
    <scope>NUCLEOTIDE SEQUENCE [LARGE SCALE GENOMIC DNA]</scope>
    <source>
        <strain>Hd-rR</strain>
    </source>
</reference>